<name>A0A382QPS2_9ZZZZ</name>
<proteinExistence type="predicted"/>
<evidence type="ECO:0000313" key="1">
    <source>
        <dbReference type="EMBL" id="SVC86938.1"/>
    </source>
</evidence>
<feature type="non-terminal residue" evidence="1">
    <location>
        <position position="1"/>
    </location>
</feature>
<gene>
    <name evidence="1" type="ORF">METZ01_LOCUS339792</name>
</gene>
<dbReference type="AlphaFoldDB" id="A0A382QPS2"/>
<accession>A0A382QPS2</accession>
<reference evidence="1" key="1">
    <citation type="submission" date="2018-05" db="EMBL/GenBank/DDBJ databases">
        <authorList>
            <person name="Lanie J.A."/>
            <person name="Ng W.-L."/>
            <person name="Kazmierczak K.M."/>
            <person name="Andrzejewski T.M."/>
            <person name="Davidsen T.M."/>
            <person name="Wayne K.J."/>
            <person name="Tettelin H."/>
            <person name="Glass J.I."/>
            <person name="Rusch D."/>
            <person name="Podicherti R."/>
            <person name="Tsui H.-C.T."/>
            <person name="Winkler M.E."/>
        </authorList>
    </citation>
    <scope>NUCLEOTIDE SEQUENCE</scope>
</reference>
<organism evidence="1">
    <name type="scientific">marine metagenome</name>
    <dbReference type="NCBI Taxonomy" id="408172"/>
    <lineage>
        <taxon>unclassified sequences</taxon>
        <taxon>metagenomes</taxon>
        <taxon>ecological metagenomes</taxon>
    </lineage>
</organism>
<protein>
    <recommendedName>
        <fullName evidence="2">NIPSNAP domain-containing protein</fullName>
    </recommendedName>
</protein>
<evidence type="ECO:0008006" key="2">
    <source>
        <dbReference type="Google" id="ProtNLM"/>
    </source>
</evidence>
<sequence length="245" mass="26969">PATTSAQDVAPIFESAPAVLYETYRAVNSPVFTEYFEMLVDRYAGSDGYGWGIYSENATVHYRITGLPEGLTSMVEVQQARGVSFQDFSEAQVALWNSAWGSRHVSVYDAAPALSVVPDDFTVSDIRALPYNRVFIYNLKWDQATAFRDALAARSALDREAGLGSAFILTAWSGDVGTEAQTVMLRVSAESRTVDSGANAEARQVARTAYREEWNRLTAIMSASAWRIERHDQTRRAGLSFVPGS</sequence>
<dbReference type="EMBL" id="UINC01115707">
    <property type="protein sequence ID" value="SVC86938.1"/>
    <property type="molecule type" value="Genomic_DNA"/>
</dbReference>